<dbReference type="AlphaFoldDB" id="A0AAN7NDR4"/>
<gene>
    <name evidence="2" type="ORF">QYF61_009871</name>
</gene>
<comment type="caution">
    <text evidence="2">The sequence shown here is derived from an EMBL/GenBank/DDBJ whole genome shotgun (WGS) entry which is preliminary data.</text>
</comment>
<accession>A0AAN7NDR4</accession>
<keyword evidence="3" id="KW-1185">Reference proteome</keyword>
<dbReference type="EMBL" id="JAUNZN010000024">
    <property type="protein sequence ID" value="KAK4808568.1"/>
    <property type="molecule type" value="Genomic_DNA"/>
</dbReference>
<protein>
    <submittedName>
        <fullName evidence="2">Uncharacterized protein</fullName>
    </submittedName>
</protein>
<evidence type="ECO:0000313" key="3">
    <source>
        <dbReference type="Proteomes" id="UP001333110"/>
    </source>
</evidence>
<name>A0AAN7NDR4_MYCAM</name>
<dbReference type="Proteomes" id="UP001333110">
    <property type="component" value="Unassembled WGS sequence"/>
</dbReference>
<feature type="compositionally biased region" description="Basic and acidic residues" evidence="1">
    <location>
        <begin position="44"/>
        <end position="62"/>
    </location>
</feature>
<evidence type="ECO:0000256" key="1">
    <source>
        <dbReference type="SAM" id="MobiDB-lite"/>
    </source>
</evidence>
<evidence type="ECO:0000313" key="2">
    <source>
        <dbReference type="EMBL" id="KAK4808568.1"/>
    </source>
</evidence>
<proteinExistence type="predicted"/>
<reference evidence="2 3" key="1">
    <citation type="journal article" date="2023" name="J. Hered.">
        <title>Chromosome-level genome of the wood stork (Mycteria americana) provides insight into avian chromosome evolution.</title>
        <authorList>
            <person name="Flamio R. Jr."/>
            <person name="Ramstad K.M."/>
        </authorList>
    </citation>
    <scope>NUCLEOTIDE SEQUENCE [LARGE SCALE GENOMIC DNA]</scope>
    <source>
        <strain evidence="2">JAX WOST 10</strain>
    </source>
</reference>
<feature type="region of interest" description="Disordered" evidence="1">
    <location>
        <begin position="26"/>
        <end position="62"/>
    </location>
</feature>
<sequence length="62" mass="7034">MPREVVESPSLEVLKIPLDQCQSQAPLSHCGLSHQNKTQPEPMDTGKGRSERNRRDFCSQKK</sequence>
<organism evidence="2 3">
    <name type="scientific">Mycteria americana</name>
    <name type="common">Wood stork</name>
    <dbReference type="NCBI Taxonomy" id="33587"/>
    <lineage>
        <taxon>Eukaryota</taxon>
        <taxon>Metazoa</taxon>
        <taxon>Chordata</taxon>
        <taxon>Craniata</taxon>
        <taxon>Vertebrata</taxon>
        <taxon>Euteleostomi</taxon>
        <taxon>Archelosauria</taxon>
        <taxon>Archosauria</taxon>
        <taxon>Dinosauria</taxon>
        <taxon>Saurischia</taxon>
        <taxon>Theropoda</taxon>
        <taxon>Coelurosauria</taxon>
        <taxon>Aves</taxon>
        <taxon>Neognathae</taxon>
        <taxon>Neoaves</taxon>
        <taxon>Aequornithes</taxon>
        <taxon>Ciconiiformes</taxon>
        <taxon>Ciconiidae</taxon>
        <taxon>Mycteria</taxon>
    </lineage>
</organism>